<feature type="compositionally biased region" description="Basic and acidic residues" evidence="5">
    <location>
        <begin position="1580"/>
        <end position="1589"/>
    </location>
</feature>
<feature type="compositionally biased region" description="Basic and acidic residues" evidence="5">
    <location>
        <begin position="1550"/>
        <end position="1560"/>
    </location>
</feature>
<comment type="caution">
    <text evidence="6">The sequence shown here is derived from an EMBL/GenBank/DDBJ whole genome shotgun (WGS) entry which is preliminary data.</text>
</comment>
<evidence type="ECO:0000256" key="3">
    <source>
        <dbReference type="ARBA" id="ARBA00023043"/>
    </source>
</evidence>
<dbReference type="Gene3D" id="1.25.40.20">
    <property type="entry name" value="Ankyrin repeat-containing domain"/>
    <property type="match status" value="2"/>
</dbReference>
<feature type="region of interest" description="Disordered" evidence="5">
    <location>
        <begin position="1196"/>
        <end position="1306"/>
    </location>
</feature>
<feature type="compositionally biased region" description="Low complexity" evidence="5">
    <location>
        <begin position="1204"/>
        <end position="1228"/>
    </location>
</feature>
<feature type="compositionally biased region" description="Basic and acidic residues" evidence="5">
    <location>
        <begin position="534"/>
        <end position="577"/>
    </location>
</feature>
<name>A0A086Q969_TOXGO</name>
<dbReference type="InterPro" id="IPR002110">
    <property type="entry name" value="Ankyrin_rpt"/>
</dbReference>
<feature type="region of interest" description="Disordered" evidence="5">
    <location>
        <begin position="534"/>
        <end position="580"/>
    </location>
</feature>
<dbReference type="SMART" id="SM00248">
    <property type="entry name" value="ANK"/>
    <property type="match status" value="3"/>
</dbReference>
<evidence type="ECO:0000256" key="4">
    <source>
        <dbReference type="PROSITE-ProRule" id="PRU00023"/>
    </source>
</evidence>
<dbReference type="Gene3D" id="3.80.10.10">
    <property type="entry name" value="Ribonuclease Inhibitor"/>
    <property type="match status" value="1"/>
</dbReference>
<feature type="compositionally biased region" description="Low complexity" evidence="5">
    <location>
        <begin position="20"/>
        <end position="43"/>
    </location>
</feature>
<dbReference type="InterPro" id="IPR036770">
    <property type="entry name" value="Ankyrin_rpt-contain_sf"/>
</dbReference>
<evidence type="ECO:0000313" key="6">
    <source>
        <dbReference type="EMBL" id="KFH09151.1"/>
    </source>
</evidence>
<feature type="region of interest" description="Disordered" evidence="5">
    <location>
        <begin position="699"/>
        <end position="737"/>
    </location>
</feature>
<feature type="non-terminal residue" evidence="6">
    <location>
        <position position="1611"/>
    </location>
</feature>
<gene>
    <name evidence="6" type="ORF">TGMAS_203180A</name>
</gene>
<keyword evidence="1" id="KW-0433">Leucine-rich repeat</keyword>
<dbReference type="SMART" id="SM00369">
    <property type="entry name" value="LRR_TYP"/>
    <property type="match status" value="3"/>
</dbReference>
<protein>
    <submittedName>
        <fullName evidence="6">Leucine rich repeat-containing protein</fullName>
    </submittedName>
</protein>
<feature type="region of interest" description="Disordered" evidence="5">
    <location>
        <begin position="123"/>
        <end position="179"/>
    </location>
</feature>
<dbReference type="VEuPathDB" id="ToxoDB:TGMAS_203180A"/>
<feature type="repeat" description="ANK" evidence="4">
    <location>
        <begin position="1135"/>
        <end position="1167"/>
    </location>
</feature>
<feature type="compositionally biased region" description="Low complexity" evidence="5">
    <location>
        <begin position="1568"/>
        <end position="1579"/>
    </location>
</feature>
<dbReference type="InterPro" id="IPR032675">
    <property type="entry name" value="LRR_dom_sf"/>
</dbReference>
<feature type="region of interest" description="Disordered" evidence="5">
    <location>
        <begin position="1550"/>
        <end position="1611"/>
    </location>
</feature>
<feature type="compositionally biased region" description="Basic and acidic residues" evidence="5">
    <location>
        <begin position="62"/>
        <end position="76"/>
    </location>
</feature>
<feature type="region of interest" description="Disordered" evidence="5">
    <location>
        <begin position="286"/>
        <end position="312"/>
    </location>
</feature>
<dbReference type="PROSITE" id="PS50088">
    <property type="entry name" value="ANK_REPEAT"/>
    <property type="match status" value="1"/>
</dbReference>
<feature type="compositionally biased region" description="Low complexity" evidence="5">
    <location>
        <begin position="1386"/>
        <end position="1409"/>
    </location>
</feature>
<feature type="compositionally biased region" description="Polar residues" evidence="5">
    <location>
        <begin position="1599"/>
        <end position="1611"/>
    </location>
</feature>
<dbReference type="Pfam" id="PF13855">
    <property type="entry name" value="LRR_8"/>
    <property type="match status" value="1"/>
</dbReference>
<feature type="region of interest" description="Disordered" evidence="5">
    <location>
        <begin position="1"/>
        <end position="80"/>
    </location>
</feature>
<dbReference type="InterPro" id="IPR003591">
    <property type="entry name" value="Leu-rich_rpt_typical-subtyp"/>
</dbReference>
<feature type="compositionally biased region" description="Basic and acidic residues" evidence="5">
    <location>
        <begin position="411"/>
        <end position="421"/>
    </location>
</feature>
<evidence type="ECO:0000313" key="7">
    <source>
        <dbReference type="Proteomes" id="UP000028821"/>
    </source>
</evidence>
<dbReference type="EMBL" id="AEXC02001939">
    <property type="protein sequence ID" value="KFH09151.1"/>
    <property type="molecule type" value="Genomic_DNA"/>
</dbReference>
<accession>A0A086Q969</accession>
<evidence type="ECO:0000256" key="2">
    <source>
        <dbReference type="ARBA" id="ARBA00022737"/>
    </source>
</evidence>
<organism evidence="6 7">
    <name type="scientific">Toxoplasma gondii MAS</name>
    <dbReference type="NCBI Taxonomy" id="943118"/>
    <lineage>
        <taxon>Eukaryota</taxon>
        <taxon>Sar</taxon>
        <taxon>Alveolata</taxon>
        <taxon>Apicomplexa</taxon>
        <taxon>Conoidasida</taxon>
        <taxon>Coccidia</taxon>
        <taxon>Eucoccidiorida</taxon>
        <taxon>Eimeriorina</taxon>
        <taxon>Sarcocystidae</taxon>
        <taxon>Toxoplasma</taxon>
    </lineage>
</organism>
<feature type="compositionally biased region" description="Basic and acidic residues" evidence="5">
    <location>
        <begin position="430"/>
        <end position="442"/>
    </location>
</feature>
<evidence type="ECO:0000256" key="1">
    <source>
        <dbReference type="ARBA" id="ARBA00022614"/>
    </source>
</evidence>
<keyword evidence="3 4" id="KW-0040">ANK repeat</keyword>
<feature type="compositionally biased region" description="Low complexity" evidence="5">
    <location>
        <begin position="1281"/>
        <end position="1290"/>
    </location>
</feature>
<sequence length="1611" mass="171227">MWQRVLQQPSEEGDLGTFTASSDAVSAPVSPSSASRSSAVGEAARPDSKIVSYRDILSSQKSAEESACEARCDRSPPPRVRCVPAVVASQPSGVRTPGQGSAVELSGNGVSVDSKAEGKAFLMSVPSSGRPSSDRRSEEAPGSCGEKLRTLPAVSGDAKTASLPQPPQDEGVTPHSARLRRRKQFLYTKSWDQVQRMAKKDSGGLTTPAASLSVHFPLRLPGKCVSVFSSSSASSVDSETLEKPTVVVSLQKRKRRHEESEEELDVPAEREQLRLAVPSAASLFAERHRSSPERGCGARTPSAEPRGSPRAADESACVLHISRLSPVESTSSLPTSSLPTSLGFQGGCGAAGREGQPPALRGEGCPCLSPELVWGLPLEGLSVLELRASDCGVSHFAPDFYVHAAAEVDDARRSDRDRAADESESGTTDGEEKRSLFSDSQRRDVAARPLEAPAGGFFSLLPSLQVLDLRSNNIAALPESIDCLVHLETLLLDGNVLTAVPSAVLTLPALKKLSLSSNFLTIFPSAALENRRLDDQKSKTATRPRDALHAPRDSEEANRDAPSRDEKQGGRDERGADKGASPLRKLRVDCNFLGDISFLLCSSPGPSGANASGVFFENLVQVHVDCNVFTLLPLGLHRLPRLRTLSLDWLRYTSPPFPRVVRGSLMRQFLSRLRALEAWLHAQAAALLRKVEAAVEGEAERPSARKQGGGDACESEAAGKHGGRAGESGELGSRMHARSTDAHLGNAALQTGETDSGSGLRPDEDRLLLCGSQPCSRFAQMVENMQAGTAERSSLEEGTRTETELFAVASVASRDRQEAAPLAPWLGTDLASTPASLLLPASISSSSPSSAASSNSPFSSACPCCISFLEFVHFFSTDVAEWVCPETHPSPRLLAKARRLLSAFNGPAGLSSSFPSPSSPCSSSSSSSLSSLVHLFPAAAFSSSLPHGVSALLFSLCVVEVRRSIAQAFAADVVLARDAMRRTRLHVAALDGHEGVARALLRGLPADFNALDADAASPLFLAVKENQFNLVALLAEEAAARLRAVATRLETTEAKARDDKSAKYRAAVHPESLGSTLLLLPYPVPGVSQHHSTSSSLNLPPCSAASPSCPVSGELSVYQRRVLAAYHLLNSGAGTYGTPLHVATVMFDFSLCALLLHAGADPTAVDADGNTALHVLFSVFDKGCPDLDPAVLETLRGSQRRRASPAALSSFSTSSPPRIPSSAPSSSSFLGPTRRRVEAASSRGKERNDEEETSCERKAERPKSVGCSGGEEASSCVRAFSSGGESGSPNPSAPPPSRTRERETKSEYSRARLHFLALLGEPLPAAVEVGLLLLRHPNAEGKDAHSLPLLLPAMSLEDGTTESAANKRNENAWSDAQRAPTYAQASSPSLSSRVVPGSSSSSSSSSSAHLLPSFARFPRSFSALLSSEIRLCIRANQLNNDRWGAMHLAARRGQIFALWFSAELSFLTPPRCLRGTCEHAERADFLAPTSCLLAATRLYTRAAEAGSSCLSSAVQGARKETRAHTSDWKEAERSPLWREGVPSGDMWVDWRRGRDRENETPRQSCGYQAEAAGAKQATTAREKTSERESNGGSECAHGLSNSNTCPYEASS</sequence>
<reference evidence="6 7" key="1">
    <citation type="submission" date="2014-04" db="EMBL/GenBank/DDBJ databases">
        <authorList>
            <person name="Sibley D."/>
            <person name="Venepally P."/>
            <person name="Karamycheva S."/>
            <person name="Hadjithomas M."/>
            <person name="Khan A."/>
            <person name="Brunk B."/>
            <person name="Roos D."/>
            <person name="Caler E."/>
            <person name="Lorenzi H."/>
        </authorList>
    </citation>
    <scope>NUCLEOTIDE SEQUENCE [LARGE SCALE GENOMIC DNA]</scope>
    <source>
        <strain evidence="6 7">MAS</strain>
    </source>
</reference>
<dbReference type="Proteomes" id="UP000028821">
    <property type="component" value="Unassembled WGS sequence"/>
</dbReference>
<dbReference type="PROSITE" id="PS51450">
    <property type="entry name" value="LRR"/>
    <property type="match status" value="1"/>
</dbReference>
<dbReference type="PANTHER" id="PTHR24173:SF74">
    <property type="entry name" value="ANKYRIN REPEAT DOMAIN-CONTAINING PROTEIN 16"/>
    <property type="match status" value="1"/>
</dbReference>
<dbReference type="Pfam" id="PF00023">
    <property type="entry name" value="Ank"/>
    <property type="match status" value="1"/>
</dbReference>
<evidence type="ECO:0000256" key="5">
    <source>
        <dbReference type="SAM" id="MobiDB-lite"/>
    </source>
</evidence>
<dbReference type="InterPro" id="IPR001611">
    <property type="entry name" value="Leu-rich_rpt"/>
</dbReference>
<dbReference type="SUPFAM" id="SSF52047">
    <property type="entry name" value="RNI-like"/>
    <property type="match status" value="1"/>
</dbReference>
<feature type="region of interest" description="Disordered" evidence="5">
    <location>
        <begin position="411"/>
        <end position="442"/>
    </location>
</feature>
<dbReference type="SUPFAM" id="SSF48403">
    <property type="entry name" value="Ankyrin repeat"/>
    <property type="match status" value="1"/>
</dbReference>
<feature type="compositionally biased region" description="Polar residues" evidence="5">
    <location>
        <begin position="1"/>
        <end position="10"/>
    </location>
</feature>
<dbReference type="PANTHER" id="PTHR24173">
    <property type="entry name" value="ANKYRIN REPEAT CONTAINING"/>
    <property type="match status" value="1"/>
</dbReference>
<keyword evidence="2" id="KW-0677">Repeat</keyword>
<proteinExistence type="predicted"/>
<feature type="compositionally biased region" description="Basic and acidic residues" evidence="5">
    <location>
        <begin position="1235"/>
        <end position="1263"/>
    </location>
</feature>
<feature type="region of interest" description="Disordered" evidence="5">
    <location>
        <begin position="1360"/>
        <end position="1409"/>
    </location>
</feature>